<dbReference type="InterPro" id="IPR038186">
    <property type="entry name" value="CHAD_dom_sf"/>
</dbReference>
<dbReference type="PANTHER" id="PTHR39339">
    <property type="entry name" value="SLR1444 PROTEIN"/>
    <property type="match status" value="1"/>
</dbReference>
<keyword evidence="5" id="KW-1185">Reference proteome</keyword>
<sequence>MQENELENEKDQLSHLLITNNPLINASTEFKLHSEMLMSEAGRQILRRNLKKFLENETLARDANDSEGVHNMRVATRRLRATLKLLEESVFDPVITRRFRKHLRKLANALGATRDSDVLLQHLNEYISQQLPETHTQLEEFRQAIVKINQKARVAMLDTLGTKAVQRLLLELEALIETYGKGELKPRIAEHEVAPTLVRHFAGSFIWKSYEAVLAYETAMPAPLPVLHRLRVACKKFRYTLNFFEEALPEEAHTLVDKVSHIQDYLGQMQDHWVGIARAEHLLLKHPDNEAILHYRDERLAALEEKRNGFELIWKKLVGEAFRQNLAMVIAGVSKS</sequence>
<dbReference type="InterPro" id="IPR007899">
    <property type="entry name" value="CHAD_dom"/>
</dbReference>
<dbReference type="PANTHER" id="PTHR39339:SF1">
    <property type="entry name" value="CHAD DOMAIN-CONTAINING PROTEIN"/>
    <property type="match status" value="1"/>
</dbReference>
<reference evidence="2 4" key="1">
    <citation type="submission" date="2020-06" db="EMBL/GenBank/DDBJ databases">
        <title>Anoxygenic phototrophic Chloroflexota member uses a Type I reaction center.</title>
        <authorList>
            <person name="Tsuji J.M."/>
            <person name="Shaw N.A."/>
            <person name="Nagashima S."/>
            <person name="Venkiteswaran J."/>
            <person name="Schiff S.L."/>
            <person name="Hanada S."/>
            <person name="Tank M."/>
            <person name="Neufeld J.D."/>
        </authorList>
    </citation>
    <scope>NUCLEOTIDE SEQUENCE [LARGE SCALE GENOMIC DNA]</scope>
    <source>
        <strain evidence="2">L227-S17</strain>
    </source>
</reference>
<dbReference type="SMART" id="SM00880">
    <property type="entry name" value="CHAD"/>
    <property type="match status" value="1"/>
</dbReference>
<gene>
    <name evidence="2" type="ORF">HXX08_15630</name>
    <name evidence="3" type="ORF">OZ401_002807</name>
</gene>
<evidence type="ECO:0000313" key="2">
    <source>
        <dbReference type="EMBL" id="NWJ47292.1"/>
    </source>
</evidence>
<dbReference type="RefSeq" id="WP_341471095.1">
    <property type="nucleotide sequence ID" value="NZ_CP128400.1"/>
</dbReference>
<evidence type="ECO:0000259" key="1">
    <source>
        <dbReference type="PROSITE" id="PS51708"/>
    </source>
</evidence>
<dbReference type="AlphaFoldDB" id="A0A8T7M5M6"/>
<evidence type="ECO:0000313" key="4">
    <source>
        <dbReference type="Proteomes" id="UP000521676"/>
    </source>
</evidence>
<dbReference type="EMBL" id="CP128400">
    <property type="protein sequence ID" value="WJW69210.1"/>
    <property type="molecule type" value="Genomic_DNA"/>
</dbReference>
<proteinExistence type="predicted"/>
<feature type="domain" description="CHAD" evidence="1">
    <location>
        <begin position="35"/>
        <end position="319"/>
    </location>
</feature>
<name>A0A8T7M5M6_9CHLR</name>
<protein>
    <submittedName>
        <fullName evidence="2">CHAD domain-containing protein</fullName>
    </submittedName>
</protein>
<organism evidence="2 4">
    <name type="scientific">Candidatus Chlorohelix allophototropha</name>
    <dbReference type="NCBI Taxonomy" id="3003348"/>
    <lineage>
        <taxon>Bacteria</taxon>
        <taxon>Bacillati</taxon>
        <taxon>Chloroflexota</taxon>
        <taxon>Chloroflexia</taxon>
        <taxon>Candidatus Chloroheliales</taxon>
        <taxon>Candidatus Chloroheliaceae</taxon>
        <taxon>Candidatus Chlorohelix</taxon>
    </lineage>
</organism>
<accession>A0A8T7M5M6</accession>
<dbReference type="Proteomes" id="UP001431572">
    <property type="component" value="Chromosome 2"/>
</dbReference>
<dbReference type="Gene3D" id="1.40.20.10">
    <property type="entry name" value="CHAD domain"/>
    <property type="match status" value="1"/>
</dbReference>
<dbReference type="Pfam" id="PF05235">
    <property type="entry name" value="CHAD"/>
    <property type="match status" value="1"/>
</dbReference>
<dbReference type="Proteomes" id="UP000521676">
    <property type="component" value="Unassembled WGS sequence"/>
</dbReference>
<reference evidence="3" key="2">
    <citation type="journal article" date="2024" name="Nature">
        <title>Anoxygenic phototroph of the Chloroflexota uses a type I reaction centre.</title>
        <authorList>
            <person name="Tsuji J.M."/>
            <person name="Shaw N.A."/>
            <person name="Nagashima S."/>
            <person name="Venkiteswaran J.J."/>
            <person name="Schiff S.L."/>
            <person name="Watanabe T."/>
            <person name="Fukui M."/>
            <person name="Hanada S."/>
            <person name="Tank M."/>
            <person name="Neufeld J.D."/>
        </authorList>
    </citation>
    <scope>NUCLEOTIDE SEQUENCE</scope>
    <source>
        <strain evidence="3">L227-S17</strain>
    </source>
</reference>
<evidence type="ECO:0000313" key="5">
    <source>
        <dbReference type="Proteomes" id="UP001431572"/>
    </source>
</evidence>
<dbReference type="PROSITE" id="PS51708">
    <property type="entry name" value="CHAD"/>
    <property type="match status" value="1"/>
</dbReference>
<dbReference type="EMBL" id="JACATZ010000003">
    <property type="protein sequence ID" value="NWJ47292.1"/>
    <property type="molecule type" value="Genomic_DNA"/>
</dbReference>
<evidence type="ECO:0000313" key="3">
    <source>
        <dbReference type="EMBL" id="WJW69210.1"/>
    </source>
</evidence>